<feature type="active site" description="Nucleophile" evidence="7">
    <location>
        <position position="342"/>
    </location>
</feature>
<evidence type="ECO:0000256" key="3">
    <source>
        <dbReference type="ARBA" id="ARBA00019833"/>
    </source>
</evidence>
<dbReference type="SUPFAM" id="SSF52540">
    <property type="entry name" value="P-loop containing nucleoside triphosphate hydrolases"/>
    <property type="match status" value="1"/>
</dbReference>
<keyword evidence="11" id="KW-1185">Reference proteome</keyword>
<comment type="similarity">
    <text evidence="2 7">Belongs to the CobB/CobQ family. CobQ subfamily.</text>
</comment>
<keyword evidence="5 7" id="KW-0315">Glutamine amidotransferase</keyword>
<dbReference type="PANTHER" id="PTHR21343:SF1">
    <property type="entry name" value="COBYRIC ACID SYNTHASE"/>
    <property type="match status" value="1"/>
</dbReference>
<dbReference type="InterPro" id="IPR029062">
    <property type="entry name" value="Class_I_gatase-like"/>
</dbReference>
<dbReference type="PANTHER" id="PTHR21343">
    <property type="entry name" value="DETHIOBIOTIN SYNTHETASE"/>
    <property type="match status" value="1"/>
</dbReference>
<sequence>MSLPAVPAVMLQGTGSDVGKTVLAAGLCRLFANRGLRVRPFKPQNMSNNAAVARIPGTAEWGEIGRGQWLQALACRAEPSVHMNPVLLKPQSETGSQVLVQGRVAGTAQGRDYQRLKASFLQRVLESFGEVSRDADLVIAEGAGSPAEVNLRANDIANMGFARAAEVPAILVGDIDRGGVIASLVGTHAVLDEADRAMIRGFLVNKFRGDPALFDDGLATVTRFTGWPSLGVVPHLAAASRLPAEDSVALERLSRGPAGGLVVAVPVLGRIANFDDLDPLRAEPGVSVVFVQPGTRFPAEARLAVIPGSKATVADLEAFRRNGWTQDLAEHLARGGHVVGLCGGFQMLGRRVADPQGIEGPPRAVEGLGLLDVETVMEPEKVVRETRAVSADGGVPLAGYEIHLGRTEGPDRQRPVALVDGRPEGATSADGRVFGTYLHGIFANDAWRRALLVRLGLDSVARDHLAGVDAALDEIAAALERALDVGAILRIAESRRVKMA</sequence>
<comment type="caution">
    <text evidence="10">The sequence shown here is derived from an EMBL/GenBank/DDBJ whole genome shotgun (WGS) entry which is preliminary data.</text>
</comment>
<accession>A0A7V7TW62</accession>
<dbReference type="InterPro" id="IPR004459">
    <property type="entry name" value="CobQ_synth"/>
</dbReference>
<dbReference type="NCBIfam" id="TIGR00313">
    <property type="entry name" value="cobQ"/>
    <property type="match status" value="1"/>
</dbReference>
<dbReference type="Gene3D" id="3.40.50.300">
    <property type="entry name" value="P-loop containing nucleotide triphosphate hydrolases"/>
    <property type="match status" value="1"/>
</dbReference>
<evidence type="ECO:0000256" key="7">
    <source>
        <dbReference type="HAMAP-Rule" id="MF_00028"/>
    </source>
</evidence>
<evidence type="ECO:0000313" key="10">
    <source>
        <dbReference type="EMBL" id="KAB0679648.1"/>
    </source>
</evidence>
<evidence type="ECO:0000256" key="6">
    <source>
        <dbReference type="ARBA" id="ARBA00025166"/>
    </source>
</evidence>
<dbReference type="EMBL" id="VZDO01000009">
    <property type="protein sequence ID" value="KAB0679648.1"/>
    <property type="molecule type" value="Genomic_DNA"/>
</dbReference>
<evidence type="ECO:0000256" key="5">
    <source>
        <dbReference type="ARBA" id="ARBA00022962"/>
    </source>
</evidence>
<evidence type="ECO:0000313" key="11">
    <source>
        <dbReference type="Proteomes" id="UP000432089"/>
    </source>
</evidence>
<reference evidence="10 11" key="1">
    <citation type="submission" date="2019-09" db="EMBL/GenBank/DDBJ databases">
        <title>YIM 132180 draft genome.</title>
        <authorList>
            <person name="Zhang K."/>
        </authorList>
    </citation>
    <scope>NUCLEOTIDE SEQUENCE [LARGE SCALE GENOMIC DNA]</scope>
    <source>
        <strain evidence="10 11">YIM 132180</strain>
    </source>
</reference>
<comment type="function">
    <text evidence="6 7">Catalyzes amidations at positions B, D, E, and G on adenosylcobyrinic A,C-diamide. NH(2) groups are provided by glutamine, and one molecule of ATP is hydrogenolyzed for each amidation.</text>
</comment>
<dbReference type="UniPathway" id="UPA00148"/>
<dbReference type="Pfam" id="PF01656">
    <property type="entry name" value="CbiA"/>
    <property type="match status" value="1"/>
</dbReference>
<protein>
    <recommendedName>
        <fullName evidence="3 7">Cobyric acid synthase</fullName>
    </recommendedName>
</protein>
<evidence type="ECO:0000256" key="1">
    <source>
        <dbReference type="ARBA" id="ARBA00004953"/>
    </source>
</evidence>
<dbReference type="InterPro" id="IPR011698">
    <property type="entry name" value="GATase_3"/>
</dbReference>
<dbReference type="CDD" id="cd01750">
    <property type="entry name" value="GATase1_CobQ"/>
    <property type="match status" value="1"/>
</dbReference>
<evidence type="ECO:0000259" key="8">
    <source>
        <dbReference type="Pfam" id="PF01656"/>
    </source>
</evidence>
<dbReference type="RefSeq" id="WP_150970172.1">
    <property type="nucleotide sequence ID" value="NZ_VZDO01000009.1"/>
</dbReference>
<dbReference type="Pfam" id="PF07685">
    <property type="entry name" value="GATase_3"/>
    <property type="match status" value="1"/>
</dbReference>
<evidence type="ECO:0000256" key="4">
    <source>
        <dbReference type="ARBA" id="ARBA00022573"/>
    </source>
</evidence>
<dbReference type="InterPro" id="IPR033949">
    <property type="entry name" value="CobQ_GATase1"/>
</dbReference>
<comment type="pathway">
    <text evidence="1 7">Cofactor biosynthesis; adenosylcobalamin biosynthesis.</text>
</comment>
<gene>
    <name evidence="7" type="primary">cobQ</name>
    <name evidence="10" type="ORF">F6X38_12570</name>
</gene>
<dbReference type="HAMAP" id="MF_00028">
    <property type="entry name" value="CobQ"/>
    <property type="match status" value="1"/>
</dbReference>
<dbReference type="GO" id="GO:0009236">
    <property type="term" value="P:cobalamin biosynthetic process"/>
    <property type="evidence" value="ECO:0007669"/>
    <property type="project" value="UniProtKB-UniRule"/>
</dbReference>
<dbReference type="PROSITE" id="PS51274">
    <property type="entry name" value="GATASE_COBBQ"/>
    <property type="match status" value="1"/>
</dbReference>
<feature type="domain" description="CobB/CobQ-like glutamine amidotransferase" evidence="9">
    <location>
        <begin position="263"/>
        <end position="447"/>
    </location>
</feature>
<feature type="domain" description="CobQ/CobB/MinD/ParA nucleotide binding" evidence="8">
    <location>
        <begin position="9"/>
        <end position="246"/>
    </location>
</feature>
<feature type="active site" evidence="7">
    <location>
        <position position="439"/>
    </location>
</feature>
<name>A0A7V7TW62_9HYPH</name>
<keyword evidence="4 7" id="KW-0169">Cobalamin biosynthesis</keyword>
<dbReference type="Gene3D" id="3.40.50.880">
    <property type="match status" value="1"/>
</dbReference>
<dbReference type="InterPro" id="IPR047045">
    <property type="entry name" value="CobQ_N"/>
</dbReference>
<organism evidence="10 11">
    <name type="scientific">Plantimonas leprariae</name>
    <dbReference type="NCBI Taxonomy" id="2615207"/>
    <lineage>
        <taxon>Bacteria</taxon>
        <taxon>Pseudomonadati</taxon>
        <taxon>Pseudomonadota</taxon>
        <taxon>Alphaproteobacteria</taxon>
        <taxon>Hyphomicrobiales</taxon>
        <taxon>Aurantimonadaceae</taxon>
        <taxon>Plantimonas</taxon>
    </lineage>
</organism>
<dbReference type="GO" id="GO:0015420">
    <property type="term" value="F:ABC-type vitamin B12 transporter activity"/>
    <property type="evidence" value="ECO:0007669"/>
    <property type="project" value="UniProtKB-UniRule"/>
</dbReference>
<proteinExistence type="inferred from homology"/>
<dbReference type="InterPro" id="IPR002586">
    <property type="entry name" value="CobQ/CobB/MinD/ParA_Nub-bd_dom"/>
</dbReference>
<evidence type="ECO:0000256" key="2">
    <source>
        <dbReference type="ARBA" id="ARBA00006205"/>
    </source>
</evidence>
<dbReference type="AlphaFoldDB" id="A0A7V7TW62"/>
<dbReference type="CDD" id="cd05389">
    <property type="entry name" value="CobQ_N"/>
    <property type="match status" value="1"/>
</dbReference>
<dbReference type="SUPFAM" id="SSF52317">
    <property type="entry name" value="Class I glutamine amidotransferase-like"/>
    <property type="match status" value="1"/>
</dbReference>
<dbReference type="NCBIfam" id="NF001989">
    <property type="entry name" value="PRK00784.1"/>
    <property type="match status" value="1"/>
</dbReference>
<dbReference type="InterPro" id="IPR027417">
    <property type="entry name" value="P-loop_NTPase"/>
</dbReference>
<dbReference type="Proteomes" id="UP000432089">
    <property type="component" value="Unassembled WGS sequence"/>
</dbReference>
<evidence type="ECO:0000259" key="9">
    <source>
        <dbReference type="Pfam" id="PF07685"/>
    </source>
</evidence>
<dbReference type="GO" id="GO:0003824">
    <property type="term" value="F:catalytic activity"/>
    <property type="evidence" value="ECO:0007669"/>
    <property type="project" value="InterPro"/>
</dbReference>